<proteinExistence type="predicted"/>
<dbReference type="Proteomes" id="UP000054549">
    <property type="component" value="Unassembled WGS sequence"/>
</dbReference>
<dbReference type="AlphaFoldDB" id="A0A0C2W5N8"/>
<evidence type="ECO:0000313" key="3">
    <source>
        <dbReference type="Proteomes" id="UP000054549"/>
    </source>
</evidence>
<organism evidence="2 3">
    <name type="scientific">Amanita muscaria (strain Koide BX008)</name>
    <dbReference type="NCBI Taxonomy" id="946122"/>
    <lineage>
        <taxon>Eukaryota</taxon>
        <taxon>Fungi</taxon>
        <taxon>Dikarya</taxon>
        <taxon>Basidiomycota</taxon>
        <taxon>Agaricomycotina</taxon>
        <taxon>Agaricomycetes</taxon>
        <taxon>Agaricomycetidae</taxon>
        <taxon>Agaricales</taxon>
        <taxon>Pluteineae</taxon>
        <taxon>Amanitaceae</taxon>
        <taxon>Amanita</taxon>
    </lineage>
</organism>
<sequence length="512" mass="58538">MNSLPYLLSLPIEVLHELLSHLDWRDLLNCCLVCRQLNTAVKTTSELLYSIELRKYGMIDSGSSSVPHSERLVLLRDRGHAWGKLEWKRIEKVDVNGGCIAYELVGGVFAKSSGRDLFFSWLPSSTRPGVTIHHEDIGLSLRDFAIDPTQDLVVLLEEDTILFQEDWSRNVWLRLRTMSTLKPHPNAQKPDLLFQIRHIPSANRISSAFVQVGSDVLAVFLSLFNTPRLLMWNWKDGRLLCDLTEENIHDSSWDFELVSPRSFMITSYQDSGALLLYKFSYPRETWPVHVATLHLPPLKANHRVMSLASHSGPLLAGAPQGTDFTTGPDSRIQVITAFYQDRSPQFGHGGGTICCFFCVHSKTFQKYIEQYERLEETWSEEEDGMSIEPIDVPWEQWGPKNTHFNIVRSPIHWLRYVQGERVVCLPGFHDGEGIMQVWDFNALPRDEPLERPVSTNPAMTGNLPFRDPVRTSLPYYSKRRIVGEAYKAFMIDEERVIGLKVGPFQVAQCTYC</sequence>
<name>A0A0C2W5N8_AMAMK</name>
<reference evidence="2 3" key="1">
    <citation type="submission" date="2014-04" db="EMBL/GenBank/DDBJ databases">
        <title>Evolutionary Origins and Diversification of the Mycorrhizal Mutualists.</title>
        <authorList>
            <consortium name="DOE Joint Genome Institute"/>
            <consortium name="Mycorrhizal Genomics Consortium"/>
            <person name="Kohler A."/>
            <person name="Kuo A."/>
            <person name="Nagy L.G."/>
            <person name="Floudas D."/>
            <person name="Copeland A."/>
            <person name="Barry K.W."/>
            <person name="Cichocki N."/>
            <person name="Veneault-Fourrey C."/>
            <person name="LaButti K."/>
            <person name="Lindquist E.A."/>
            <person name="Lipzen A."/>
            <person name="Lundell T."/>
            <person name="Morin E."/>
            <person name="Murat C."/>
            <person name="Riley R."/>
            <person name="Ohm R."/>
            <person name="Sun H."/>
            <person name="Tunlid A."/>
            <person name="Henrissat B."/>
            <person name="Grigoriev I.V."/>
            <person name="Hibbett D.S."/>
            <person name="Martin F."/>
        </authorList>
    </citation>
    <scope>NUCLEOTIDE SEQUENCE [LARGE SCALE GENOMIC DNA]</scope>
    <source>
        <strain evidence="2 3">Koide BX008</strain>
    </source>
</reference>
<keyword evidence="3" id="KW-1185">Reference proteome</keyword>
<dbReference type="SUPFAM" id="SSF81383">
    <property type="entry name" value="F-box domain"/>
    <property type="match status" value="1"/>
</dbReference>
<dbReference type="SMART" id="SM00256">
    <property type="entry name" value="FBOX"/>
    <property type="match status" value="1"/>
</dbReference>
<protein>
    <recommendedName>
        <fullName evidence="1">F-box domain-containing protein</fullName>
    </recommendedName>
</protein>
<evidence type="ECO:0000313" key="2">
    <source>
        <dbReference type="EMBL" id="KIL56442.1"/>
    </source>
</evidence>
<dbReference type="InterPro" id="IPR001810">
    <property type="entry name" value="F-box_dom"/>
</dbReference>
<dbReference type="EMBL" id="KN818421">
    <property type="protein sequence ID" value="KIL56442.1"/>
    <property type="molecule type" value="Genomic_DNA"/>
</dbReference>
<evidence type="ECO:0000259" key="1">
    <source>
        <dbReference type="PROSITE" id="PS50181"/>
    </source>
</evidence>
<dbReference type="Gene3D" id="1.20.1280.50">
    <property type="match status" value="1"/>
</dbReference>
<dbReference type="HOGENOM" id="CLU_007279_2_0_1"/>
<dbReference type="Pfam" id="PF12937">
    <property type="entry name" value="F-box-like"/>
    <property type="match status" value="1"/>
</dbReference>
<dbReference type="STRING" id="946122.A0A0C2W5N8"/>
<gene>
    <name evidence="2" type="ORF">M378DRAFT_89296</name>
</gene>
<dbReference type="InParanoid" id="A0A0C2W5N8"/>
<dbReference type="PROSITE" id="PS50181">
    <property type="entry name" value="FBOX"/>
    <property type="match status" value="1"/>
</dbReference>
<dbReference type="InterPro" id="IPR036047">
    <property type="entry name" value="F-box-like_dom_sf"/>
</dbReference>
<dbReference type="OrthoDB" id="2745718at2759"/>
<feature type="domain" description="F-box" evidence="1">
    <location>
        <begin position="4"/>
        <end position="51"/>
    </location>
</feature>
<accession>A0A0C2W5N8</accession>